<dbReference type="PROSITE" id="PS51257">
    <property type="entry name" value="PROKAR_LIPOPROTEIN"/>
    <property type="match status" value="1"/>
</dbReference>
<proteinExistence type="predicted"/>
<dbReference type="EMBL" id="SWBQ01000005">
    <property type="protein sequence ID" value="TKC04221.1"/>
    <property type="molecule type" value="Genomic_DNA"/>
</dbReference>
<name>A0A4U1CD67_9SPHI</name>
<evidence type="ECO:0000313" key="1">
    <source>
        <dbReference type="EMBL" id="TKC04221.1"/>
    </source>
</evidence>
<protein>
    <submittedName>
        <fullName evidence="1">Uncharacterized protein</fullName>
    </submittedName>
</protein>
<dbReference type="AlphaFoldDB" id="A0A4U1CD67"/>
<dbReference type="RefSeq" id="WP_136837214.1">
    <property type="nucleotide sequence ID" value="NZ_SWBQ01000005.1"/>
</dbReference>
<dbReference type="Proteomes" id="UP000307244">
    <property type="component" value="Unassembled WGS sequence"/>
</dbReference>
<comment type="caution">
    <text evidence="1">The sequence shown here is derived from an EMBL/GenBank/DDBJ whole genome shotgun (WGS) entry which is preliminary data.</text>
</comment>
<accession>A0A4U1CD67</accession>
<keyword evidence="2" id="KW-1185">Reference proteome</keyword>
<reference evidence="1 2" key="1">
    <citation type="submission" date="2019-04" db="EMBL/GenBank/DDBJ databases">
        <title>Pedobacter sp. RP-3-15 sp. nov., isolated from Arctic soil.</title>
        <authorList>
            <person name="Dahal R.H."/>
            <person name="Kim D.-U."/>
        </authorList>
    </citation>
    <scope>NUCLEOTIDE SEQUENCE [LARGE SCALE GENOMIC DNA]</scope>
    <source>
        <strain evidence="1 2">RP-3-15</strain>
    </source>
</reference>
<sequence>MIFNRFYKKGQLCLWIILLIGFASCKVIQDAKESSILYDWELGVLVDKGLILETLNGKDVNIVQASEVAEPLGYRLVMRSQNEFYMDALRNRLLATGALQVSLIKRSY</sequence>
<evidence type="ECO:0000313" key="2">
    <source>
        <dbReference type="Proteomes" id="UP000307244"/>
    </source>
</evidence>
<organism evidence="1 2">
    <name type="scientific">Pedobacter frigoris</name>
    <dbReference type="NCBI Taxonomy" id="2571272"/>
    <lineage>
        <taxon>Bacteria</taxon>
        <taxon>Pseudomonadati</taxon>
        <taxon>Bacteroidota</taxon>
        <taxon>Sphingobacteriia</taxon>
        <taxon>Sphingobacteriales</taxon>
        <taxon>Sphingobacteriaceae</taxon>
        <taxon>Pedobacter</taxon>
    </lineage>
</organism>
<gene>
    <name evidence="1" type="ORF">FA047_16615</name>
</gene>